<dbReference type="Proteomes" id="UP000526501">
    <property type="component" value="Unassembled WGS sequence"/>
</dbReference>
<protein>
    <submittedName>
        <fullName evidence="1">ATP-binding protein</fullName>
    </submittedName>
</protein>
<dbReference type="AlphaFoldDB" id="A0A7X1B3A0"/>
<dbReference type="SUPFAM" id="SSF52540">
    <property type="entry name" value="P-loop containing nucleoside triphosphate hydrolases"/>
    <property type="match status" value="1"/>
</dbReference>
<name>A0A7X1B3A0_9BACT</name>
<organism evidence="1 2">
    <name type="scientific">Pelagicoccus albus</name>
    <dbReference type="NCBI Taxonomy" id="415222"/>
    <lineage>
        <taxon>Bacteria</taxon>
        <taxon>Pseudomonadati</taxon>
        <taxon>Verrucomicrobiota</taxon>
        <taxon>Opitutia</taxon>
        <taxon>Puniceicoccales</taxon>
        <taxon>Pelagicoccaceae</taxon>
        <taxon>Pelagicoccus</taxon>
    </lineage>
</organism>
<sequence length="190" mass="21317">MSEAIFKKRKLILVTGMPAAGKTTFAQSLGKKTGSCIIDIDTATEPVVRAAMEKLNGNPDDRDSPLFKDTFRDAIYETLFCIADANLPHTDVILTGPFTKELSNANWPQHIAQKLKSPCEVRNVFLHCDPELRKQRLINRANPRDNGKLANWEKHLSYYDTESFPAYPHIAIDTGMEKPAERALEAGLFE</sequence>
<dbReference type="GO" id="GO:0005524">
    <property type="term" value="F:ATP binding"/>
    <property type="evidence" value="ECO:0007669"/>
    <property type="project" value="UniProtKB-KW"/>
</dbReference>
<dbReference type="EMBL" id="JACHVC010000005">
    <property type="protein sequence ID" value="MBC2604853.1"/>
    <property type="molecule type" value="Genomic_DNA"/>
</dbReference>
<keyword evidence="1" id="KW-0067">ATP-binding</keyword>
<keyword evidence="2" id="KW-1185">Reference proteome</keyword>
<dbReference type="RefSeq" id="WP_185658748.1">
    <property type="nucleotide sequence ID" value="NZ_CAWPOO010000005.1"/>
</dbReference>
<keyword evidence="1" id="KW-0547">Nucleotide-binding</keyword>
<proteinExistence type="predicted"/>
<evidence type="ECO:0000313" key="1">
    <source>
        <dbReference type="EMBL" id="MBC2604853.1"/>
    </source>
</evidence>
<evidence type="ECO:0000313" key="2">
    <source>
        <dbReference type="Proteomes" id="UP000526501"/>
    </source>
</evidence>
<comment type="caution">
    <text evidence="1">The sequence shown here is derived from an EMBL/GenBank/DDBJ whole genome shotgun (WGS) entry which is preliminary data.</text>
</comment>
<dbReference type="InterPro" id="IPR027417">
    <property type="entry name" value="P-loop_NTPase"/>
</dbReference>
<accession>A0A7X1B3A0</accession>
<dbReference type="Gene3D" id="3.40.50.300">
    <property type="entry name" value="P-loop containing nucleotide triphosphate hydrolases"/>
    <property type="match status" value="1"/>
</dbReference>
<dbReference type="Pfam" id="PF13671">
    <property type="entry name" value="AAA_33"/>
    <property type="match status" value="1"/>
</dbReference>
<reference evidence="1 2" key="1">
    <citation type="submission" date="2020-07" db="EMBL/GenBank/DDBJ databases">
        <authorList>
            <person name="Feng X."/>
        </authorList>
    </citation>
    <scope>NUCLEOTIDE SEQUENCE [LARGE SCALE GENOMIC DNA]</scope>
    <source>
        <strain evidence="1 2">JCM23202</strain>
    </source>
</reference>
<gene>
    <name evidence="1" type="ORF">H5P27_02240</name>
</gene>